<reference evidence="3" key="1">
    <citation type="submission" date="2015-05" db="EMBL/GenBank/DDBJ databases">
        <authorList>
            <person name="Fogelqvist Johan"/>
        </authorList>
    </citation>
    <scope>NUCLEOTIDE SEQUENCE [LARGE SCALE GENOMIC DNA]</scope>
</reference>
<evidence type="ECO:0000313" key="2">
    <source>
        <dbReference type="EMBL" id="CRK36067.1"/>
    </source>
</evidence>
<dbReference type="EMBL" id="CVQI01028557">
    <property type="protein sequence ID" value="CRK36067.1"/>
    <property type="molecule type" value="Genomic_DNA"/>
</dbReference>
<evidence type="ECO:0000256" key="1">
    <source>
        <dbReference type="SAM" id="MobiDB-lite"/>
    </source>
</evidence>
<dbReference type="Proteomes" id="UP000045706">
    <property type="component" value="Unassembled WGS sequence"/>
</dbReference>
<feature type="region of interest" description="Disordered" evidence="1">
    <location>
        <begin position="199"/>
        <end position="225"/>
    </location>
</feature>
<gene>
    <name evidence="2" type="ORF">BN1723_015054</name>
</gene>
<sequence length="325" mass="37071">MARERYGCIFADKFRELYDTATTQPFRPCRRIFNKIGPLRDHLKRCHSPSYNCVKCKARCGGRDPTAFIEAHRIGHECDKNGALSTSFHPHIMTPEQDERYSRVDFRNKFVWNGQMHVARAAMSLRTEIEIIRRSIWPLEGDTPEPRPTLSIPMDRGDGRQTLSGMRPLAPSYLPALLRHNVPQPPEDSIQRRALLASGYGSSEGNTRGMRKLATSRSELQSGQQHLQQDDTFMNAFTSGVGSIFSDDSVLNSATAIEGMDTGYPQDLDDEQIMYDEHVNNDWIDNGLLSCTDSNWHYFFSHLHPRCRPGWELRRRAICIGAKGR</sequence>
<protein>
    <submittedName>
        <fullName evidence="2">Uncharacterized protein</fullName>
    </submittedName>
</protein>
<organism evidence="2 3">
    <name type="scientific">Verticillium longisporum</name>
    <name type="common">Verticillium dahliae var. longisporum</name>
    <dbReference type="NCBI Taxonomy" id="100787"/>
    <lineage>
        <taxon>Eukaryota</taxon>
        <taxon>Fungi</taxon>
        <taxon>Dikarya</taxon>
        <taxon>Ascomycota</taxon>
        <taxon>Pezizomycotina</taxon>
        <taxon>Sordariomycetes</taxon>
        <taxon>Hypocreomycetidae</taxon>
        <taxon>Glomerellales</taxon>
        <taxon>Plectosphaerellaceae</taxon>
        <taxon>Verticillium</taxon>
    </lineage>
</organism>
<name>A0A0G4MPI2_VERLO</name>
<proteinExistence type="predicted"/>
<feature type="compositionally biased region" description="Polar residues" evidence="1">
    <location>
        <begin position="215"/>
        <end position="225"/>
    </location>
</feature>
<accession>A0A0G4MPI2</accession>
<evidence type="ECO:0000313" key="3">
    <source>
        <dbReference type="Proteomes" id="UP000045706"/>
    </source>
</evidence>
<dbReference type="AlphaFoldDB" id="A0A0G4MPI2"/>